<feature type="region of interest" description="Disordered" evidence="1">
    <location>
        <begin position="53"/>
        <end position="72"/>
    </location>
</feature>
<protein>
    <submittedName>
        <fullName evidence="2">Uncharacterized protein</fullName>
    </submittedName>
</protein>
<keyword evidence="3" id="KW-1185">Reference proteome</keyword>
<accession>X6NS87</accession>
<evidence type="ECO:0000313" key="3">
    <source>
        <dbReference type="Proteomes" id="UP000023152"/>
    </source>
</evidence>
<evidence type="ECO:0000256" key="1">
    <source>
        <dbReference type="SAM" id="MobiDB-lite"/>
    </source>
</evidence>
<proteinExistence type="predicted"/>
<sequence length="155" mass="17380">MLALKHVIENSEDDTYKYSRENVSLHNRHGKQKTASQVLNSLKHVAPFSASYSPTAAQESGTAQSHAKVQENADKDLDIRTERNGLGLDEFLLQQKNVVRDQLKSNYNSSLSLFSHSHKSRVCIQNHNSDHSNGIAHESSSFVKEVMYTAIKQSI</sequence>
<feature type="compositionally biased region" description="Polar residues" evidence="1">
    <location>
        <begin position="53"/>
        <end position="67"/>
    </location>
</feature>
<dbReference type="Proteomes" id="UP000023152">
    <property type="component" value="Unassembled WGS sequence"/>
</dbReference>
<organism evidence="2 3">
    <name type="scientific">Reticulomyxa filosa</name>
    <dbReference type="NCBI Taxonomy" id="46433"/>
    <lineage>
        <taxon>Eukaryota</taxon>
        <taxon>Sar</taxon>
        <taxon>Rhizaria</taxon>
        <taxon>Retaria</taxon>
        <taxon>Foraminifera</taxon>
        <taxon>Monothalamids</taxon>
        <taxon>Reticulomyxidae</taxon>
        <taxon>Reticulomyxa</taxon>
    </lineage>
</organism>
<reference evidence="2 3" key="1">
    <citation type="journal article" date="2013" name="Curr. Biol.">
        <title>The Genome of the Foraminiferan Reticulomyxa filosa.</title>
        <authorList>
            <person name="Glockner G."/>
            <person name="Hulsmann N."/>
            <person name="Schleicher M."/>
            <person name="Noegel A.A."/>
            <person name="Eichinger L."/>
            <person name="Gallinger C."/>
            <person name="Pawlowski J."/>
            <person name="Sierra R."/>
            <person name="Euteneuer U."/>
            <person name="Pillet L."/>
            <person name="Moustafa A."/>
            <person name="Platzer M."/>
            <person name="Groth M."/>
            <person name="Szafranski K."/>
            <person name="Schliwa M."/>
        </authorList>
    </citation>
    <scope>NUCLEOTIDE SEQUENCE [LARGE SCALE GENOMIC DNA]</scope>
</reference>
<dbReference type="EMBL" id="ASPP01006418">
    <property type="protein sequence ID" value="ETO28856.1"/>
    <property type="molecule type" value="Genomic_DNA"/>
</dbReference>
<gene>
    <name evidence="2" type="ORF">RFI_08270</name>
</gene>
<name>X6NS87_RETFI</name>
<comment type="caution">
    <text evidence="2">The sequence shown here is derived from an EMBL/GenBank/DDBJ whole genome shotgun (WGS) entry which is preliminary data.</text>
</comment>
<dbReference type="AlphaFoldDB" id="X6NS87"/>
<evidence type="ECO:0000313" key="2">
    <source>
        <dbReference type="EMBL" id="ETO28856.1"/>
    </source>
</evidence>